<dbReference type="RefSeq" id="WP_015047362.1">
    <property type="nucleotide sequence ID" value="NC_018868.3"/>
</dbReference>
<organism evidence="2 3">
    <name type="scientific">Simiduia agarivorans (strain DSM 21679 / JCM 13881 / BCRC 17597 / SA1)</name>
    <dbReference type="NCBI Taxonomy" id="1117647"/>
    <lineage>
        <taxon>Bacteria</taxon>
        <taxon>Pseudomonadati</taxon>
        <taxon>Pseudomonadota</taxon>
        <taxon>Gammaproteobacteria</taxon>
        <taxon>Cellvibrionales</taxon>
        <taxon>Cellvibrionaceae</taxon>
        <taxon>Simiduia</taxon>
    </lineage>
</organism>
<reference evidence="2 3" key="1">
    <citation type="journal article" date="2013" name="Genome Announc.">
        <title>Complete genome sequence of Simiduia agarivorans SA1(T), a marine bacterium able to degrade a variety of polysaccharides.</title>
        <authorList>
            <person name="Lin S.Y."/>
            <person name="Shieh W.Y."/>
            <person name="Chen J.S."/>
            <person name="Tang S.L."/>
        </authorList>
    </citation>
    <scope>NUCLEOTIDE SEQUENCE [LARGE SCALE GENOMIC DNA]</scope>
    <source>
        <strain evidence="3">DSM 21679 / JCM 13881 / BCRC 17597 / SA1</strain>
    </source>
</reference>
<sequence>MVKFVFGLVLSTAAAFSFAGAAIDVPVEIDMEARTAMGNMKTARFSDNKAEQIGCGTRTFGATDTSPGFTFGFCQAQVVEGESVICFAYDKPDLIDQMKSVASFSYVGFRWDEEGNCTYVATSTQSQYIPSKKFKD</sequence>
<dbReference type="KEGG" id="saga:M5M_10085"/>
<feature type="signal peptide" evidence="1">
    <location>
        <begin position="1"/>
        <end position="21"/>
    </location>
</feature>
<dbReference type="EMBL" id="CP003746">
    <property type="protein sequence ID" value="AFU99198.1"/>
    <property type="molecule type" value="Genomic_DNA"/>
</dbReference>
<dbReference type="HOGENOM" id="CLU_160542_0_0_6"/>
<gene>
    <name evidence="2" type="ordered locus">M5M_10085</name>
</gene>
<accession>K4KMA2</accession>
<keyword evidence="3" id="KW-1185">Reference proteome</keyword>
<evidence type="ECO:0000313" key="3">
    <source>
        <dbReference type="Proteomes" id="UP000000466"/>
    </source>
</evidence>
<evidence type="ECO:0000313" key="2">
    <source>
        <dbReference type="EMBL" id="AFU99198.1"/>
    </source>
</evidence>
<dbReference type="Proteomes" id="UP000000466">
    <property type="component" value="Chromosome"/>
</dbReference>
<dbReference type="AlphaFoldDB" id="K4KMA2"/>
<name>K4KMA2_SIMAS</name>
<protein>
    <submittedName>
        <fullName evidence="2">Uncharacterized protein</fullName>
    </submittedName>
</protein>
<evidence type="ECO:0000256" key="1">
    <source>
        <dbReference type="SAM" id="SignalP"/>
    </source>
</evidence>
<keyword evidence="1" id="KW-0732">Signal</keyword>
<proteinExistence type="predicted"/>
<dbReference type="eggNOG" id="ENOG5033JP4">
    <property type="taxonomic scope" value="Bacteria"/>
</dbReference>
<dbReference type="OrthoDB" id="7064112at2"/>
<feature type="chain" id="PRO_5003879975" evidence="1">
    <location>
        <begin position="22"/>
        <end position="136"/>
    </location>
</feature>